<feature type="transmembrane region" description="Helical" evidence="1">
    <location>
        <begin position="35"/>
        <end position="56"/>
    </location>
</feature>
<name>A0A1I7VNI0_LOALO</name>
<accession>A0A1S0U7M9</accession>
<dbReference type="WBParaSite" id="EN70_4484">
    <property type="protein sequence ID" value="EN70_4484"/>
    <property type="gene ID" value="EN70_4484"/>
</dbReference>
<organism evidence="3 4">
    <name type="scientific">Loa loa</name>
    <name type="common">Eye worm</name>
    <name type="synonym">Filaria loa</name>
    <dbReference type="NCBI Taxonomy" id="7209"/>
    <lineage>
        <taxon>Eukaryota</taxon>
        <taxon>Metazoa</taxon>
        <taxon>Ecdysozoa</taxon>
        <taxon>Nematoda</taxon>
        <taxon>Chromadorea</taxon>
        <taxon>Rhabditida</taxon>
        <taxon>Spirurina</taxon>
        <taxon>Spiruromorpha</taxon>
        <taxon>Filarioidea</taxon>
        <taxon>Onchocercidae</taxon>
        <taxon>Loa</taxon>
    </lineage>
</organism>
<dbReference type="RefSeq" id="XP_003137706.1">
    <property type="nucleotide sequence ID" value="XM_003137658.2"/>
</dbReference>
<protein>
    <submittedName>
        <fullName evidence="2 4">Uncharacterized protein</fullName>
    </submittedName>
</protein>
<evidence type="ECO:0000313" key="2">
    <source>
        <dbReference type="EMBL" id="EFO26370.1"/>
    </source>
</evidence>
<dbReference type="InParanoid" id="A0A1I7VNI0"/>
<keyword evidence="1" id="KW-0472">Membrane</keyword>
<dbReference type="FunCoup" id="A0A1I7VNI0">
    <property type="interactions" value="36"/>
</dbReference>
<dbReference type="CTD" id="9939503"/>
<dbReference type="Proteomes" id="UP000095285">
    <property type="component" value="Unassembled WGS sequence"/>
</dbReference>
<keyword evidence="1" id="KW-0812">Transmembrane</keyword>
<reference evidence="2 3" key="1">
    <citation type="submission" date="2012-04" db="EMBL/GenBank/DDBJ databases">
        <title>The Genome Sequence of Loa loa.</title>
        <authorList>
            <consortium name="The Broad Institute Genome Sequencing Platform"/>
            <consortium name="Broad Institute Genome Sequencing Center for Infectious Disease"/>
            <person name="Nutman T.B."/>
            <person name="Fink D.L."/>
            <person name="Russ C."/>
            <person name="Young S."/>
            <person name="Zeng Q."/>
            <person name="Gargeya S."/>
            <person name="Alvarado L."/>
            <person name="Berlin A."/>
            <person name="Chapman S.B."/>
            <person name="Chen Z."/>
            <person name="Freedman E."/>
            <person name="Gellesch M."/>
            <person name="Goldberg J."/>
            <person name="Griggs A."/>
            <person name="Gujja S."/>
            <person name="Heilman E.R."/>
            <person name="Heiman D."/>
            <person name="Howarth C."/>
            <person name="Mehta T."/>
            <person name="Neiman D."/>
            <person name="Pearson M."/>
            <person name="Roberts A."/>
            <person name="Saif S."/>
            <person name="Shea T."/>
            <person name="Shenoy N."/>
            <person name="Sisk P."/>
            <person name="Stolte C."/>
            <person name="Sykes S."/>
            <person name="White J."/>
            <person name="Yandava C."/>
            <person name="Haas B."/>
            <person name="Henn M.R."/>
            <person name="Nusbaum C."/>
            <person name="Birren B."/>
        </authorList>
    </citation>
    <scope>NUCLEOTIDE SEQUENCE [LARGE SCALE GENOMIC DNA]</scope>
</reference>
<proteinExistence type="predicted"/>
<accession>A0A1I7VNI0</accession>
<sequence>MLLDEMKKTTITTTPAVTQKSMIEELFEIPMTHHLLPICLMALVLLALLLACLYDCKVNRDCCRKRSGSGPPWVPKTGIYLYDGETGETRVSGGE</sequence>
<dbReference type="EMBL" id="JH712067">
    <property type="protein sequence ID" value="EFO26370.1"/>
    <property type="molecule type" value="Genomic_DNA"/>
</dbReference>
<keyword evidence="3" id="KW-1185">Reference proteome</keyword>
<gene>
    <name evidence="2 4" type="ORF">LOAG_02120</name>
</gene>
<dbReference type="GeneID" id="9939503"/>
<evidence type="ECO:0000313" key="3">
    <source>
        <dbReference type="Proteomes" id="UP000095285"/>
    </source>
</evidence>
<dbReference type="OMA" id="CKVNRDC"/>
<evidence type="ECO:0000256" key="1">
    <source>
        <dbReference type="SAM" id="Phobius"/>
    </source>
</evidence>
<keyword evidence="1" id="KW-1133">Transmembrane helix</keyword>
<dbReference type="KEGG" id="loa:LOAG_02120"/>
<reference evidence="4" key="2">
    <citation type="submission" date="2016-11" db="UniProtKB">
        <authorList>
            <consortium name="WormBaseParasite"/>
        </authorList>
    </citation>
    <scope>IDENTIFICATION</scope>
</reference>
<dbReference type="OrthoDB" id="5852119at2759"/>
<evidence type="ECO:0000313" key="4">
    <source>
        <dbReference type="WBParaSite" id="EN70_4484"/>
    </source>
</evidence>
<dbReference type="AlphaFoldDB" id="A0A1I7VNI0"/>